<reference evidence="2" key="1">
    <citation type="journal article" date="2020" name="mSystems">
        <title>Genome- and Community-Level Interaction Insights into Carbon Utilization and Element Cycling Functions of Hydrothermarchaeota in Hydrothermal Sediment.</title>
        <authorList>
            <person name="Zhou Z."/>
            <person name="Liu Y."/>
            <person name="Xu W."/>
            <person name="Pan J."/>
            <person name="Luo Z.H."/>
            <person name="Li M."/>
        </authorList>
    </citation>
    <scope>NUCLEOTIDE SEQUENCE [LARGE SCALE GENOMIC DNA]</scope>
    <source>
        <strain evidence="2">SpSt-508</strain>
    </source>
</reference>
<feature type="region of interest" description="Disordered" evidence="1">
    <location>
        <begin position="569"/>
        <end position="604"/>
    </location>
</feature>
<feature type="compositionally biased region" description="Basic and acidic residues" evidence="1">
    <location>
        <begin position="637"/>
        <end position="656"/>
    </location>
</feature>
<proteinExistence type="predicted"/>
<protein>
    <recommendedName>
        <fullName evidence="3">DUF3352 domain-containing protein</fullName>
    </recommendedName>
</protein>
<gene>
    <name evidence="2" type="ORF">ENS64_17090</name>
</gene>
<feature type="compositionally biased region" description="Polar residues" evidence="1">
    <location>
        <begin position="662"/>
        <end position="678"/>
    </location>
</feature>
<evidence type="ECO:0000256" key="1">
    <source>
        <dbReference type="SAM" id="MobiDB-lite"/>
    </source>
</evidence>
<dbReference type="EMBL" id="DSVQ01000019">
    <property type="protein sequence ID" value="HGT40963.1"/>
    <property type="molecule type" value="Genomic_DNA"/>
</dbReference>
<evidence type="ECO:0008006" key="3">
    <source>
        <dbReference type="Google" id="ProtNLM"/>
    </source>
</evidence>
<comment type="caution">
    <text evidence="2">The sequence shown here is derived from an EMBL/GenBank/DDBJ whole genome shotgun (WGS) entry which is preliminary data.</text>
</comment>
<name>A0A7C4QRK2_9PLAN</name>
<dbReference type="AlphaFoldDB" id="A0A7C4QRK2"/>
<feature type="compositionally biased region" description="Low complexity" evidence="1">
    <location>
        <begin position="571"/>
        <end position="587"/>
    </location>
</feature>
<accession>A0A7C4QRK2</accession>
<feature type="region of interest" description="Disordered" evidence="1">
    <location>
        <begin position="637"/>
        <end position="678"/>
    </location>
</feature>
<sequence length="678" mass="72719">MDAAPALGPLWELLVALLSLGLPGLPPGERDPQLWQIVPADAVLALEWSARGTAVAGESGIAGLLADPEIQQALQAVQRQTAPAAPPSAIYDISAVHVADVLLQRPGVLYLAIAPPGSGRPLLQRLRIVLLLHAGSDSADVLQKLQPLLPAWMLRDTRANPSLSALVTGLVQFRREGAYLVWGFNAGAADETVQRIINPVGGLSAVPEFADRLKSTNVERPCSVLWLNPGGLLPAVREAIPAEWQARLPARLGSLGGVVAVTGTEQGRVVTRCSVPRTPRAVATLRREVFEEIPADAQVVVCGTFRSEELEAWLNSGSFGVTAEGRSALRQLRAALLAETQFDIGPEVLAPFGNTWSLYSAPSTGGPLGIGPVFSCKLAQPLMLEEYLPKVMERWRQHLAQGGEAGWSLQQETLLGRTIYTLHAPESARLGIRLSWCLTDRHLLVAPQPQLLRSHLRFLGSAQPRFTSRLSTDVSFPDGCVVWGFIDSPALTRSTWPLLPFVVGRRDAARSAQIPSTGAVLPHVGMTTFSLQAREQGWLAECRNPLSLAVPLLAGIVLADAALHPDSAEQPAAAGTTTGLELGTPAGNASPLSPADAVDDAPEESPAVRMARRLAPLVIRAFTPEDVQSLIPAEVFRRLEEGPTPEQRRQRLERRDRRGAKPSSQPDRSGQPDHSSQP</sequence>
<evidence type="ECO:0000313" key="2">
    <source>
        <dbReference type="EMBL" id="HGT40963.1"/>
    </source>
</evidence>
<organism evidence="2">
    <name type="scientific">Schlesneria paludicola</name>
    <dbReference type="NCBI Taxonomy" id="360056"/>
    <lineage>
        <taxon>Bacteria</taxon>
        <taxon>Pseudomonadati</taxon>
        <taxon>Planctomycetota</taxon>
        <taxon>Planctomycetia</taxon>
        <taxon>Planctomycetales</taxon>
        <taxon>Planctomycetaceae</taxon>
        <taxon>Schlesneria</taxon>
    </lineage>
</organism>